<organism evidence="2 3">
    <name type="scientific">Sulfurimicrobium lacus</name>
    <dbReference type="NCBI Taxonomy" id="2715678"/>
    <lineage>
        <taxon>Bacteria</taxon>
        <taxon>Pseudomonadati</taxon>
        <taxon>Pseudomonadota</taxon>
        <taxon>Betaproteobacteria</taxon>
        <taxon>Nitrosomonadales</taxon>
        <taxon>Sulfuricellaceae</taxon>
        <taxon>Sulfurimicrobium</taxon>
    </lineage>
</organism>
<evidence type="ECO:0000259" key="1">
    <source>
        <dbReference type="PROSITE" id="PS51379"/>
    </source>
</evidence>
<evidence type="ECO:0000313" key="2">
    <source>
        <dbReference type="EMBL" id="BCB27336.1"/>
    </source>
</evidence>
<reference evidence="3" key="1">
    <citation type="submission" date="2020-03" db="EMBL/GenBank/DDBJ databases">
        <title>Complete genome sequence of sulfur-oxidizing bacterium skT11.</title>
        <authorList>
            <person name="Kanda M."/>
            <person name="Kojima H."/>
            <person name="Fukui M."/>
        </authorList>
    </citation>
    <scope>NUCLEOTIDE SEQUENCE [LARGE SCALE GENOMIC DNA]</scope>
    <source>
        <strain evidence="3">skT11</strain>
    </source>
</reference>
<keyword evidence="3" id="KW-1185">Reference proteome</keyword>
<feature type="domain" description="4Fe-4S ferredoxin-type" evidence="1">
    <location>
        <begin position="20"/>
        <end position="49"/>
    </location>
</feature>
<dbReference type="KEGG" id="slac:SKTS_22220"/>
<sequence length="54" mass="6156">MPDPKFMKPWHGVPREEINWNPTVIEDACIGCGTCVTGCSRLVYRFDFEPDIAL</sequence>
<dbReference type="InterPro" id="IPR017896">
    <property type="entry name" value="4Fe4S_Fe-S-bd"/>
</dbReference>
<dbReference type="Proteomes" id="UP000502260">
    <property type="component" value="Chromosome"/>
</dbReference>
<dbReference type="RefSeq" id="WP_244617316.1">
    <property type="nucleotide sequence ID" value="NZ_AP022853.1"/>
</dbReference>
<protein>
    <recommendedName>
        <fullName evidence="1">4Fe-4S ferredoxin-type domain-containing protein</fullName>
    </recommendedName>
</protein>
<gene>
    <name evidence="2" type="ORF">SKTS_22220</name>
</gene>
<dbReference type="SUPFAM" id="SSF46548">
    <property type="entry name" value="alpha-helical ferredoxin"/>
    <property type="match status" value="1"/>
</dbReference>
<dbReference type="PROSITE" id="PS51379">
    <property type="entry name" value="4FE4S_FER_2"/>
    <property type="match status" value="1"/>
</dbReference>
<dbReference type="AlphaFoldDB" id="A0A6F8VE82"/>
<dbReference type="EMBL" id="AP022853">
    <property type="protein sequence ID" value="BCB27336.1"/>
    <property type="molecule type" value="Genomic_DNA"/>
</dbReference>
<name>A0A6F8VE82_9PROT</name>
<accession>A0A6F8VE82</accession>
<dbReference type="Pfam" id="PF12837">
    <property type="entry name" value="Fer4_6"/>
    <property type="match status" value="1"/>
</dbReference>
<evidence type="ECO:0000313" key="3">
    <source>
        <dbReference type="Proteomes" id="UP000502260"/>
    </source>
</evidence>
<proteinExistence type="predicted"/>